<name>A0A1M6LLZ9_9RHOB</name>
<dbReference type="STRING" id="313368.SAMN04488012_11622"/>
<protein>
    <submittedName>
        <fullName evidence="1">Uncharacterized protein</fullName>
    </submittedName>
</protein>
<sequence>MLDIQCSPPVPKYAFDQHDEIVVSGISYRPHARRDWGYVFTRTDSTGVAESFDNGKLAHLVRKGLLRHNKGAFLPAEVRRNQLQSTTIMSAVRGRVAEAMEFRCAFVEAFLELEAEGAVKRTDRSVVRAGLRIQHRAAEI</sequence>
<organism evidence="1 2">
    <name type="scientific">Palleronia salina</name>
    <dbReference type="NCBI Taxonomy" id="313368"/>
    <lineage>
        <taxon>Bacteria</taxon>
        <taxon>Pseudomonadati</taxon>
        <taxon>Pseudomonadota</taxon>
        <taxon>Alphaproteobacteria</taxon>
        <taxon>Rhodobacterales</taxon>
        <taxon>Roseobacteraceae</taxon>
        <taxon>Palleronia</taxon>
    </lineage>
</organism>
<evidence type="ECO:0000313" key="2">
    <source>
        <dbReference type="Proteomes" id="UP000184040"/>
    </source>
</evidence>
<evidence type="ECO:0000313" key="1">
    <source>
        <dbReference type="EMBL" id="SHJ72271.1"/>
    </source>
</evidence>
<reference evidence="1 2" key="1">
    <citation type="submission" date="2016-11" db="EMBL/GenBank/DDBJ databases">
        <authorList>
            <person name="Jaros S."/>
            <person name="Januszkiewicz K."/>
            <person name="Wedrychowicz H."/>
        </authorList>
    </citation>
    <scope>NUCLEOTIDE SEQUENCE [LARGE SCALE GENOMIC DNA]</scope>
    <source>
        <strain evidence="1 2">DSM 26892</strain>
    </source>
</reference>
<gene>
    <name evidence="1" type="ORF">SAMN04488012_11622</name>
</gene>
<proteinExistence type="predicted"/>
<dbReference type="EMBL" id="FQZA01000016">
    <property type="protein sequence ID" value="SHJ72271.1"/>
    <property type="molecule type" value="Genomic_DNA"/>
</dbReference>
<accession>A0A1M6LLZ9</accession>
<dbReference type="AlphaFoldDB" id="A0A1M6LLZ9"/>
<dbReference type="RefSeq" id="WP_073130038.1">
    <property type="nucleotide sequence ID" value="NZ_FQZA01000016.1"/>
</dbReference>
<keyword evidence="2" id="KW-1185">Reference proteome</keyword>
<dbReference type="Proteomes" id="UP000184040">
    <property type="component" value="Unassembled WGS sequence"/>
</dbReference>